<evidence type="ECO:0000256" key="1">
    <source>
        <dbReference type="ARBA" id="ARBA00004141"/>
    </source>
</evidence>
<comment type="similarity">
    <text evidence="2">Belongs to the EamA transporter family.</text>
</comment>
<accession>A0ABS4A8I7</accession>
<comment type="subcellular location">
    <subcellularLocation>
        <location evidence="1">Membrane</location>
        <topology evidence="1">Multi-pass membrane protein</topology>
    </subcellularLocation>
</comment>
<sequence length="306" mass="31218">MRPTDLLIAASFVLIWGSAFNAARFVVLEWPPFWALALRFCLTAPLLLGIAWATRSRLPARGDLGRVVLMGLLGTGGYLAFSWWAMALIPSGLVALVTASTPLVVALGEAVFMGRLPSAMAWAGLGLGWAGVAVLGGARLSGHFGEAEGLTEALGVGLALLGAASQAAGLLVFAPARSRVDLWSASAGQSVVSAALLLLLALALEGAPPSGGSPQVWLGLAYSVTVVGIGGYALLFMTLRRFPASTAAALQLLAPPVAAVLGWAVLGEVLGWADLAGGMLTLGGLMLLFRARAAETRAAVRKAAPG</sequence>
<name>A0ABS4A8I7_9PROT</name>
<evidence type="ECO:0000256" key="6">
    <source>
        <dbReference type="SAM" id="Phobius"/>
    </source>
</evidence>
<dbReference type="RefSeq" id="WP_209377523.1">
    <property type="nucleotide sequence ID" value="NZ_JAGIZB010000001.1"/>
</dbReference>
<feature type="transmembrane region" description="Helical" evidence="6">
    <location>
        <begin position="272"/>
        <end position="291"/>
    </location>
</feature>
<comment type="caution">
    <text evidence="8">The sequence shown here is derived from an EMBL/GenBank/DDBJ whole genome shotgun (WGS) entry which is preliminary data.</text>
</comment>
<reference evidence="8 9" key="1">
    <citation type="submission" date="2021-03" db="EMBL/GenBank/DDBJ databases">
        <authorList>
            <person name="So Y."/>
        </authorList>
    </citation>
    <scope>NUCLEOTIDE SEQUENCE [LARGE SCALE GENOMIC DNA]</scope>
    <source>
        <strain evidence="8 9">SSH11</strain>
    </source>
</reference>
<evidence type="ECO:0000256" key="2">
    <source>
        <dbReference type="ARBA" id="ARBA00007362"/>
    </source>
</evidence>
<keyword evidence="5 6" id="KW-0472">Membrane</keyword>
<dbReference type="PANTHER" id="PTHR32322">
    <property type="entry name" value="INNER MEMBRANE TRANSPORTER"/>
    <property type="match status" value="1"/>
</dbReference>
<feature type="transmembrane region" description="Helical" evidence="6">
    <location>
        <begin position="153"/>
        <end position="173"/>
    </location>
</feature>
<keyword evidence="9" id="KW-1185">Reference proteome</keyword>
<feature type="transmembrane region" description="Helical" evidence="6">
    <location>
        <begin position="64"/>
        <end position="86"/>
    </location>
</feature>
<feature type="transmembrane region" description="Helical" evidence="6">
    <location>
        <begin position="247"/>
        <end position="266"/>
    </location>
</feature>
<evidence type="ECO:0000313" key="9">
    <source>
        <dbReference type="Proteomes" id="UP000681594"/>
    </source>
</evidence>
<evidence type="ECO:0000256" key="5">
    <source>
        <dbReference type="ARBA" id="ARBA00023136"/>
    </source>
</evidence>
<evidence type="ECO:0000313" key="8">
    <source>
        <dbReference type="EMBL" id="MBP0443313.1"/>
    </source>
</evidence>
<gene>
    <name evidence="8" type="ORF">J8J14_00855</name>
</gene>
<feature type="domain" description="EamA" evidence="7">
    <location>
        <begin position="7"/>
        <end position="135"/>
    </location>
</feature>
<evidence type="ECO:0000256" key="4">
    <source>
        <dbReference type="ARBA" id="ARBA00022989"/>
    </source>
</evidence>
<dbReference type="EMBL" id="JAGIZB010000001">
    <property type="protein sequence ID" value="MBP0443313.1"/>
    <property type="molecule type" value="Genomic_DNA"/>
</dbReference>
<organism evidence="8 9">
    <name type="scientific">Pararoseomonas baculiformis</name>
    <dbReference type="NCBI Taxonomy" id="2820812"/>
    <lineage>
        <taxon>Bacteria</taxon>
        <taxon>Pseudomonadati</taxon>
        <taxon>Pseudomonadota</taxon>
        <taxon>Alphaproteobacteria</taxon>
        <taxon>Acetobacterales</taxon>
        <taxon>Acetobacteraceae</taxon>
        <taxon>Pararoseomonas</taxon>
    </lineage>
</organism>
<dbReference type="InterPro" id="IPR050638">
    <property type="entry name" value="AA-Vitamin_Transporters"/>
</dbReference>
<dbReference type="InterPro" id="IPR000620">
    <property type="entry name" value="EamA_dom"/>
</dbReference>
<evidence type="ECO:0000256" key="3">
    <source>
        <dbReference type="ARBA" id="ARBA00022692"/>
    </source>
</evidence>
<feature type="transmembrane region" description="Helical" evidence="6">
    <location>
        <begin position="216"/>
        <end position="235"/>
    </location>
</feature>
<evidence type="ECO:0000259" key="7">
    <source>
        <dbReference type="Pfam" id="PF00892"/>
    </source>
</evidence>
<protein>
    <submittedName>
        <fullName evidence="8">DMT family transporter</fullName>
    </submittedName>
</protein>
<dbReference type="Pfam" id="PF00892">
    <property type="entry name" value="EamA"/>
    <property type="match status" value="2"/>
</dbReference>
<dbReference type="PANTHER" id="PTHR32322:SF2">
    <property type="entry name" value="EAMA DOMAIN-CONTAINING PROTEIN"/>
    <property type="match status" value="1"/>
</dbReference>
<dbReference type="InterPro" id="IPR037185">
    <property type="entry name" value="EmrE-like"/>
</dbReference>
<feature type="transmembrane region" description="Helical" evidence="6">
    <location>
        <begin position="119"/>
        <end position="141"/>
    </location>
</feature>
<feature type="transmembrane region" description="Helical" evidence="6">
    <location>
        <begin position="92"/>
        <end position="112"/>
    </location>
</feature>
<dbReference type="SUPFAM" id="SSF103481">
    <property type="entry name" value="Multidrug resistance efflux transporter EmrE"/>
    <property type="match status" value="2"/>
</dbReference>
<feature type="domain" description="EamA" evidence="7">
    <location>
        <begin position="154"/>
        <end position="289"/>
    </location>
</feature>
<feature type="transmembrane region" description="Helical" evidence="6">
    <location>
        <begin position="185"/>
        <end position="204"/>
    </location>
</feature>
<keyword evidence="4 6" id="KW-1133">Transmembrane helix</keyword>
<proteinExistence type="inferred from homology"/>
<keyword evidence="3 6" id="KW-0812">Transmembrane</keyword>
<feature type="transmembrane region" description="Helical" evidence="6">
    <location>
        <begin position="32"/>
        <end position="52"/>
    </location>
</feature>
<dbReference type="Proteomes" id="UP000681594">
    <property type="component" value="Unassembled WGS sequence"/>
</dbReference>